<reference evidence="2 3" key="2">
    <citation type="submission" date="2015-01" db="EMBL/GenBank/DDBJ databases">
        <title>Complete genome sequence of Pyrinomonas methylaliphatogenes type strain K22T.</title>
        <authorList>
            <person name="Lee K.C.Y."/>
            <person name="Power J.F."/>
            <person name="Dunfield P.F."/>
            <person name="Morgan X.C."/>
            <person name="Huttenhower C."/>
            <person name="Stott M.B."/>
        </authorList>
    </citation>
    <scope>NUCLEOTIDE SEQUENCE [LARGE SCALE GENOMIC DNA]</scope>
    <source>
        <strain evidence="2 3">K22</strain>
    </source>
</reference>
<gene>
    <name evidence="2" type="ORF">PYK22_02047</name>
</gene>
<keyword evidence="1" id="KW-0472">Membrane</keyword>
<organism evidence="2 3">
    <name type="scientific">Pyrinomonas methylaliphatogenes</name>
    <dbReference type="NCBI Taxonomy" id="454194"/>
    <lineage>
        <taxon>Bacteria</taxon>
        <taxon>Pseudomonadati</taxon>
        <taxon>Acidobacteriota</taxon>
        <taxon>Blastocatellia</taxon>
        <taxon>Blastocatellales</taxon>
        <taxon>Pyrinomonadaceae</taxon>
        <taxon>Pyrinomonas</taxon>
    </lineage>
</organism>
<evidence type="ECO:0000313" key="3">
    <source>
        <dbReference type="Proteomes" id="UP000031518"/>
    </source>
</evidence>
<keyword evidence="1" id="KW-0812">Transmembrane</keyword>
<evidence type="ECO:0000313" key="2">
    <source>
        <dbReference type="EMBL" id="CDM66038.1"/>
    </source>
</evidence>
<dbReference type="EMBL" id="CBXV010000007">
    <property type="protein sequence ID" value="CDM66038.1"/>
    <property type="molecule type" value="Genomic_DNA"/>
</dbReference>
<proteinExistence type="predicted"/>
<sequence>MITLIIVLILAIVAIGALLVWRAIRFAIRLALIGLILFAMIVGALVWWYNVKDAEPTKKNTSPAQRMRSTH</sequence>
<evidence type="ECO:0000256" key="1">
    <source>
        <dbReference type="SAM" id="Phobius"/>
    </source>
</evidence>
<name>A0A0B6WXQ2_9BACT</name>
<dbReference type="Proteomes" id="UP000031518">
    <property type="component" value="Unassembled WGS sequence"/>
</dbReference>
<reference evidence="2 3" key="1">
    <citation type="submission" date="2013-12" db="EMBL/GenBank/DDBJ databases">
        <authorList>
            <person name="Stott M."/>
        </authorList>
    </citation>
    <scope>NUCLEOTIDE SEQUENCE [LARGE SCALE GENOMIC DNA]</scope>
    <source>
        <strain evidence="2 3">K22</strain>
    </source>
</reference>
<protein>
    <submittedName>
        <fullName evidence="2">Uncharacterized protein</fullName>
    </submittedName>
</protein>
<accession>A0A0B6WXQ2</accession>
<dbReference type="AlphaFoldDB" id="A0A0B6WXQ2"/>
<keyword evidence="3" id="KW-1185">Reference proteome</keyword>
<dbReference type="RefSeq" id="WP_041976870.1">
    <property type="nucleotide sequence ID" value="NZ_CBXV010000007.1"/>
</dbReference>
<feature type="transmembrane region" description="Helical" evidence="1">
    <location>
        <begin position="26"/>
        <end position="49"/>
    </location>
</feature>
<keyword evidence="1" id="KW-1133">Transmembrane helix</keyword>